<evidence type="ECO:0000313" key="2">
    <source>
        <dbReference type="Proteomes" id="UP000054928"/>
    </source>
</evidence>
<protein>
    <submittedName>
        <fullName evidence="1">Uncharacterized protein</fullName>
    </submittedName>
</protein>
<keyword evidence="2" id="KW-1185">Reference proteome</keyword>
<name>A0A0P1B2G4_PLAHL</name>
<dbReference type="EMBL" id="CCYD01003042">
    <property type="protein sequence ID" value="CEG48913.1"/>
    <property type="molecule type" value="Genomic_DNA"/>
</dbReference>
<organism evidence="1 2">
    <name type="scientific">Plasmopara halstedii</name>
    <name type="common">Downy mildew of sunflower</name>
    <dbReference type="NCBI Taxonomy" id="4781"/>
    <lineage>
        <taxon>Eukaryota</taxon>
        <taxon>Sar</taxon>
        <taxon>Stramenopiles</taxon>
        <taxon>Oomycota</taxon>
        <taxon>Peronosporomycetes</taxon>
        <taxon>Peronosporales</taxon>
        <taxon>Peronosporaceae</taxon>
        <taxon>Plasmopara</taxon>
    </lineage>
</organism>
<dbReference type="GeneID" id="36401761"/>
<evidence type="ECO:0000313" key="1">
    <source>
        <dbReference type="EMBL" id="CEG48913.1"/>
    </source>
</evidence>
<dbReference type="Proteomes" id="UP000054928">
    <property type="component" value="Unassembled WGS sequence"/>
</dbReference>
<proteinExistence type="predicted"/>
<accession>A0A0P1B2G4</accession>
<dbReference type="RefSeq" id="XP_024585282.1">
    <property type="nucleotide sequence ID" value="XM_024720043.1"/>
</dbReference>
<sequence>MLTRHTSHDSKGLSIFLDDYRSGKIIDSSAKPVTCAFGFGRRFPVDCDSSFLPQNGLGLLAQQYTFPDQGTSTRLVAKIV</sequence>
<dbReference type="AlphaFoldDB" id="A0A0P1B2G4"/>
<reference evidence="2" key="1">
    <citation type="submission" date="2014-09" db="EMBL/GenBank/DDBJ databases">
        <authorList>
            <person name="Sharma Rahul"/>
            <person name="Thines Marco"/>
        </authorList>
    </citation>
    <scope>NUCLEOTIDE SEQUENCE [LARGE SCALE GENOMIC DNA]</scope>
</reference>